<dbReference type="EMBL" id="MU006327">
    <property type="protein sequence ID" value="KAF2847325.1"/>
    <property type="molecule type" value="Genomic_DNA"/>
</dbReference>
<dbReference type="AlphaFoldDB" id="A0A6A7AYU2"/>
<keyword evidence="1" id="KW-0732">Signal</keyword>
<feature type="signal peptide" evidence="1">
    <location>
        <begin position="1"/>
        <end position="18"/>
    </location>
</feature>
<feature type="chain" id="PRO_5025431890" evidence="1">
    <location>
        <begin position="19"/>
        <end position="139"/>
    </location>
</feature>
<organism evidence="2 3">
    <name type="scientific">Plenodomus tracheiphilus IPT5</name>
    <dbReference type="NCBI Taxonomy" id="1408161"/>
    <lineage>
        <taxon>Eukaryota</taxon>
        <taxon>Fungi</taxon>
        <taxon>Dikarya</taxon>
        <taxon>Ascomycota</taxon>
        <taxon>Pezizomycotina</taxon>
        <taxon>Dothideomycetes</taxon>
        <taxon>Pleosporomycetidae</taxon>
        <taxon>Pleosporales</taxon>
        <taxon>Pleosporineae</taxon>
        <taxon>Leptosphaeriaceae</taxon>
        <taxon>Plenodomus</taxon>
    </lineage>
</organism>
<accession>A0A6A7AYU2</accession>
<evidence type="ECO:0000313" key="2">
    <source>
        <dbReference type="EMBL" id="KAF2847325.1"/>
    </source>
</evidence>
<protein>
    <submittedName>
        <fullName evidence="2">Uncharacterized protein</fullName>
    </submittedName>
</protein>
<evidence type="ECO:0000313" key="3">
    <source>
        <dbReference type="Proteomes" id="UP000799423"/>
    </source>
</evidence>
<reference evidence="2" key="1">
    <citation type="submission" date="2020-01" db="EMBL/GenBank/DDBJ databases">
        <authorList>
            <consortium name="DOE Joint Genome Institute"/>
            <person name="Haridas S."/>
            <person name="Albert R."/>
            <person name="Binder M."/>
            <person name="Bloem J."/>
            <person name="Labutti K."/>
            <person name="Salamov A."/>
            <person name="Andreopoulos B."/>
            <person name="Baker S.E."/>
            <person name="Barry K."/>
            <person name="Bills G."/>
            <person name="Bluhm B.H."/>
            <person name="Cannon C."/>
            <person name="Castanera R."/>
            <person name="Culley D.E."/>
            <person name="Daum C."/>
            <person name="Ezra D."/>
            <person name="Gonzalez J.B."/>
            <person name="Henrissat B."/>
            <person name="Kuo A."/>
            <person name="Liang C."/>
            <person name="Lipzen A."/>
            <person name="Lutzoni F."/>
            <person name="Magnuson J."/>
            <person name="Mondo S."/>
            <person name="Nolan M."/>
            <person name="Ohm R."/>
            <person name="Pangilinan J."/>
            <person name="Park H.-J."/>
            <person name="Ramirez L."/>
            <person name="Alfaro M."/>
            <person name="Sun H."/>
            <person name="Tritt A."/>
            <person name="Yoshinaga Y."/>
            <person name="Zwiers L.-H."/>
            <person name="Turgeon B.G."/>
            <person name="Goodwin S.B."/>
            <person name="Spatafora J.W."/>
            <person name="Crous P.W."/>
            <person name="Grigoriev I.V."/>
        </authorList>
    </citation>
    <scope>NUCLEOTIDE SEQUENCE</scope>
    <source>
        <strain evidence="2">IPT5</strain>
    </source>
</reference>
<keyword evidence="3" id="KW-1185">Reference proteome</keyword>
<dbReference type="Proteomes" id="UP000799423">
    <property type="component" value="Unassembled WGS sequence"/>
</dbReference>
<proteinExistence type="predicted"/>
<dbReference type="OrthoDB" id="3798738at2759"/>
<gene>
    <name evidence="2" type="ORF">T440DRAFT_471212</name>
</gene>
<evidence type="ECO:0000256" key="1">
    <source>
        <dbReference type="SAM" id="SignalP"/>
    </source>
</evidence>
<name>A0A6A7AYU2_9PLEO</name>
<sequence>MQFTTLFLAASAAVLSVAAPADMGQWDVIVTEQWSAIGYKAVQVNANFTSPSYPGAEGLTSSCSKKHIPATTNTPAVNTDDCDPGFSYTWEGGVIKLQQVVELPNQMTVFGEAPLKTITGGVGRSAQGQTIVKVTSAIA</sequence>